<dbReference type="Gene3D" id="3.40.50.300">
    <property type="entry name" value="P-loop containing nucleotide triphosphate hydrolases"/>
    <property type="match status" value="1"/>
</dbReference>
<dbReference type="Proteomes" id="UP000758603">
    <property type="component" value="Unassembled WGS sequence"/>
</dbReference>
<evidence type="ECO:0000256" key="1">
    <source>
        <dbReference type="ARBA" id="ARBA00022737"/>
    </source>
</evidence>
<evidence type="ECO:0000313" key="4">
    <source>
        <dbReference type="EMBL" id="KAH6657998.1"/>
    </source>
</evidence>
<dbReference type="InterPro" id="IPR056884">
    <property type="entry name" value="NPHP3-like_N"/>
</dbReference>
<proteinExistence type="predicted"/>
<dbReference type="Pfam" id="PF24883">
    <property type="entry name" value="NPHP3_N"/>
    <property type="match status" value="1"/>
</dbReference>
<dbReference type="PANTHER" id="PTHR10039:SF14">
    <property type="entry name" value="NACHT DOMAIN-CONTAINING PROTEIN"/>
    <property type="match status" value="1"/>
</dbReference>
<accession>A0A9P8UTL5</accession>
<protein>
    <recommendedName>
        <fullName evidence="3">Nephrocystin 3-like N-terminal domain-containing protein</fullName>
    </recommendedName>
</protein>
<gene>
    <name evidence="4" type="ORF">BKA67DRAFT_204083</name>
</gene>
<dbReference type="OrthoDB" id="1658288at2759"/>
<dbReference type="SUPFAM" id="SSF52540">
    <property type="entry name" value="P-loop containing nucleoside triphosphate hydrolases"/>
    <property type="match status" value="1"/>
</dbReference>
<organism evidence="4 5">
    <name type="scientific">Truncatella angustata</name>
    <dbReference type="NCBI Taxonomy" id="152316"/>
    <lineage>
        <taxon>Eukaryota</taxon>
        <taxon>Fungi</taxon>
        <taxon>Dikarya</taxon>
        <taxon>Ascomycota</taxon>
        <taxon>Pezizomycotina</taxon>
        <taxon>Sordariomycetes</taxon>
        <taxon>Xylariomycetidae</taxon>
        <taxon>Amphisphaeriales</taxon>
        <taxon>Sporocadaceae</taxon>
        <taxon>Truncatella</taxon>
    </lineage>
</organism>
<dbReference type="GeneID" id="70124338"/>
<feature type="domain" description="Nephrocystin 3-like N-terminal" evidence="3">
    <location>
        <begin position="175"/>
        <end position="347"/>
    </location>
</feature>
<dbReference type="InterPro" id="IPR027417">
    <property type="entry name" value="P-loop_NTPase"/>
</dbReference>
<keyword evidence="5" id="KW-1185">Reference proteome</keyword>
<keyword evidence="1" id="KW-0677">Repeat</keyword>
<dbReference type="RefSeq" id="XP_045962232.1">
    <property type="nucleotide sequence ID" value="XM_046095445.1"/>
</dbReference>
<feature type="compositionally biased region" description="Polar residues" evidence="2">
    <location>
        <begin position="738"/>
        <end position="751"/>
    </location>
</feature>
<comment type="caution">
    <text evidence="4">The sequence shown here is derived from an EMBL/GenBank/DDBJ whole genome shotgun (WGS) entry which is preliminary data.</text>
</comment>
<reference evidence="4" key="1">
    <citation type="journal article" date="2021" name="Nat. Commun.">
        <title>Genetic determinants of endophytism in the Arabidopsis root mycobiome.</title>
        <authorList>
            <person name="Mesny F."/>
            <person name="Miyauchi S."/>
            <person name="Thiergart T."/>
            <person name="Pickel B."/>
            <person name="Atanasova L."/>
            <person name="Karlsson M."/>
            <person name="Huettel B."/>
            <person name="Barry K.W."/>
            <person name="Haridas S."/>
            <person name="Chen C."/>
            <person name="Bauer D."/>
            <person name="Andreopoulos W."/>
            <person name="Pangilinan J."/>
            <person name="LaButti K."/>
            <person name="Riley R."/>
            <person name="Lipzen A."/>
            <person name="Clum A."/>
            <person name="Drula E."/>
            <person name="Henrissat B."/>
            <person name="Kohler A."/>
            <person name="Grigoriev I.V."/>
            <person name="Martin F.M."/>
            <person name="Hacquard S."/>
        </authorList>
    </citation>
    <scope>NUCLEOTIDE SEQUENCE</scope>
    <source>
        <strain evidence="4">MPI-SDFR-AT-0073</strain>
    </source>
</reference>
<sequence>MEVIRVIAAVPGLIEIVKTTKSAICSLASKTAFVKETSQLVTELEAVTELLGEIEERWKNISLSPGQIQRLPAAITSLRSDLSSLNQLIASSGVATNGPRLVKRAKMLANGYGKKLKHHVDRLERSKSSLAILLLNKNTTDIQGILSGSRINSQLQLETTLRPCGHAFIPRRLDGTCEWVWNHPGFRCWAQRAIGISSNDTSEIIERVFTIYGVKGCGKSVLARSIMDRFKTLDHISILFSFWAESGSQRKLIDLLRTALWHLLQNVSDAVFREISVSIVKSLPLNTGNLQAAMSTALKAIKPDVYCIIDGVDESIDDWTRPGDGCLKVILGLVQDHPNFHVLFLGRESSLIATLKAAPRSLEITQEMVVGDMDKLIASELRQCSNIQSVALRQEVYETIKAKSNIMFLWVILVFRQLNQCFSDSEVKHELKNTPRDLDRELTRIFRRLLERTSGTSFRPSMSMKRAKRLLSIMMAAAEPMTAPELCHAYAVQVNPTQSYTDDLLTKEGIVNACGDFVRVTSDRYHIAHSTVTNFLTRPLSEWLPEDQDILFFQVDLLDAQKAMLFSCLDYFNLLNLGYPLVEESSTTLPTRYPLFSYALNFIPFHVLQLRSYGPSSCLTTKLEEFFHTTQFCAMVEFMIRTVTEESWTVVYRYIELVLSDVGGLENDSASLIELNVDPSVIFANESLRRQKFFGPEDPRTQSWNLLATALAMSSIKVGDELNIKVRHVSDSTDDHQTAQSHSMQTTTTPDGNGKVLLPGKIPTVVSNNVLLAVMQRFDTKEHLVASSKKAQLAVSTSLFKPLLTIINKLVLSPMWIVPPSCLLLCAWVIERGCRETPEQIAQARNLVSLARKKLKNKQNFWESMAICYEVWLTDGRWDEAVECLIMQSLAISKSLPPLPHIEALTMQSLIHLVVCLIDMERPEEAREMARQLESQVNGQDRLGKEQSRLVRAVYKSKTWGIQKLWAINVAAVDIYDTNIAEAETMFRSAIKNFDKFNTTQLSTRGNRQYRVALTWHYRCLCNMKQFAEAEVAYRRYIQFSQTLPKHEREWRRLEGISNLRFSLLCQDKTDEARQWMVSVQLPTTNGPEDSGTNQSHSTEWLLYMEELGFDWFLLGEFDKATQTFQDIIAYNGKEGPTRSTEIRTAHRPSQRLNTLKFSEEAQTSAFHSLDVWRASENTERDEIKWLHDKTGSLWSRRQSQLPQVWEMVHFRLIDLSQEKYGLTRMLDLYDDLACLYADSGELQASVNVCAEVVRQLTVDKTRGDKFIYTLRFSSRALLYRGKYTECLLVCKSLDWLLRMRYGIECCCHHLPLAYECISIAYIVVKREASKSLPFLLECQRHCEAIKKILSRPNVSNEVNHPLPRHFFLHGEVNETGSGTFDYNVLVDGLLAEIADFYDKYDIRGFESNLSQDNISALLVNKEDRKEVARRRSFSDSQEMNGNTSFVRLRRHSF</sequence>
<evidence type="ECO:0000259" key="3">
    <source>
        <dbReference type="Pfam" id="PF24883"/>
    </source>
</evidence>
<dbReference type="InterPro" id="IPR011990">
    <property type="entry name" value="TPR-like_helical_dom_sf"/>
</dbReference>
<dbReference type="PANTHER" id="PTHR10039">
    <property type="entry name" value="AMELOGENIN"/>
    <property type="match status" value="1"/>
</dbReference>
<dbReference type="SUPFAM" id="SSF48452">
    <property type="entry name" value="TPR-like"/>
    <property type="match status" value="1"/>
</dbReference>
<name>A0A9P8UTL5_9PEZI</name>
<feature type="region of interest" description="Disordered" evidence="2">
    <location>
        <begin position="730"/>
        <end position="754"/>
    </location>
</feature>
<evidence type="ECO:0000313" key="5">
    <source>
        <dbReference type="Proteomes" id="UP000758603"/>
    </source>
</evidence>
<dbReference type="EMBL" id="JAGPXC010000002">
    <property type="protein sequence ID" value="KAH6657998.1"/>
    <property type="molecule type" value="Genomic_DNA"/>
</dbReference>
<dbReference type="Gene3D" id="1.25.40.10">
    <property type="entry name" value="Tetratricopeptide repeat domain"/>
    <property type="match status" value="1"/>
</dbReference>
<evidence type="ECO:0000256" key="2">
    <source>
        <dbReference type="SAM" id="MobiDB-lite"/>
    </source>
</evidence>